<evidence type="ECO:0000313" key="2">
    <source>
        <dbReference type="EMBL" id="KAF6759095.1"/>
    </source>
</evidence>
<dbReference type="Proteomes" id="UP000521943">
    <property type="component" value="Unassembled WGS sequence"/>
</dbReference>
<dbReference type="AlphaFoldDB" id="A0A8H6M8Q2"/>
<reference evidence="2 3" key="1">
    <citation type="submission" date="2020-07" db="EMBL/GenBank/DDBJ databases">
        <title>Comparative genomics of pyrophilous fungi reveals a link between fire events and developmental genes.</title>
        <authorList>
            <consortium name="DOE Joint Genome Institute"/>
            <person name="Steindorff A.S."/>
            <person name="Carver A."/>
            <person name="Calhoun S."/>
            <person name="Stillman K."/>
            <person name="Liu H."/>
            <person name="Lipzen A."/>
            <person name="Pangilinan J."/>
            <person name="Labutti K."/>
            <person name="Bruns T.D."/>
            <person name="Grigoriev I.V."/>
        </authorList>
    </citation>
    <scope>NUCLEOTIDE SEQUENCE [LARGE SCALE GENOMIC DNA]</scope>
    <source>
        <strain evidence="2 3">CBS 144469</strain>
    </source>
</reference>
<feature type="region of interest" description="Disordered" evidence="1">
    <location>
        <begin position="355"/>
        <end position="409"/>
    </location>
</feature>
<proteinExistence type="predicted"/>
<sequence length="971" mass="107417">MRECTGFLPFYAVHGVKSLLLFDILHATFLFPDFCTQVSEDQLFAMRAQQLEQCNEDLAILHDCVLASCFASIDSFIQKHQHSIVEHDFSPGDLILILNKKVEPDLGRKAKPRYYGPMAVGYLKSINIMEIIGVEDEVKGEATRDSSKLSSHPPRLIACYTTQLLVTNTPLFGQTLLALAISQLLRPTHPQPSKFVSTGPNGLGCSTVLTDGLASRCFVSPLKPFPVTVPTSTAPLILLSRLSTPLLNLRLWYFLSKLKTTYARGLRNKNIGPEVVFLQTRRSKFSGALPQTPLPTYTPGITAGRVVGKDLDGDGGMVVHLLFTITKRVRDLETAAKDFNASRSNSEEELWRFLNNEHTPPPNGNPDGNSRRGWGRCGRAGNRGGRNGSGANGGGSGGGSSGGGGSPVQAIRLTQNEKKTWQIFLGPELFHEEEGDLEDEDEHEQKDMYKQVDVLKQKDGTEDAGEDVKLVGDRKSSLVQQASDDHHCIINNWQSVPKQLIFLKVIFRIFNTIYYITNDTLIDCSVWEKNTVERLRLQEFDTPAGLNPLVVIRFQDSNTHPPAEVELMINFGKTLMREGYCCMASNVHKLANIFLAGQLILSLSFAPTSSSLEHSPGSYNLLKHFADECHKNDIDESVIILQGIQKSSRKSSKTWGPLEVQQISEIYSLARLQLDLNWTFKYQPDSTGQAGLLLNLFLTLGARGYNGLYGGDVSAGPTEVHYSSAKSAEAARGHHPSDNGTKISGEDDGVLRQYNKKENGDKQWYKYPVLGGVGRRLSKVQAPSAPPKDNQEAGTHLRRGMPVVDVERGAGLAITIKITNVRQVFIHEGHEVREYWVLCKNFYCSNKAALEHIDKNLCKNLGIAKVVFSSNESIYKTTEIVLPINVHISNEEEFNQQEIPMLGWWCRYYFNTMASSMASGARLAPPKLASFMRGALTATNHTIPMIMLSSRSTAVIVANSSTSRAALMSQQ</sequence>
<evidence type="ECO:0000256" key="1">
    <source>
        <dbReference type="SAM" id="MobiDB-lite"/>
    </source>
</evidence>
<feature type="region of interest" description="Disordered" evidence="1">
    <location>
        <begin position="724"/>
        <end position="749"/>
    </location>
</feature>
<keyword evidence="3" id="KW-1185">Reference proteome</keyword>
<accession>A0A8H6M8Q2</accession>
<gene>
    <name evidence="2" type="ORF">DFP72DRAFT_844385</name>
</gene>
<dbReference type="EMBL" id="JACGCI010000016">
    <property type="protein sequence ID" value="KAF6759095.1"/>
    <property type="molecule type" value="Genomic_DNA"/>
</dbReference>
<organism evidence="2 3">
    <name type="scientific">Ephemerocybe angulata</name>
    <dbReference type="NCBI Taxonomy" id="980116"/>
    <lineage>
        <taxon>Eukaryota</taxon>
        <taxon>Fungi</taxon>
        <taxon>Dikarya</taxon>
        <taxon>Basidiomycota</taxon>
        <taxon>Agaricomycotina</taxon>
        <taxon>Agaricomycetes</taxon>
        <taxon>Agaricomycetidae</taxon>
        <taxon>Agaricales</taxon>
        <taxon>Agaricineae</taxon>
        <taxon>Psathyrellaceae</taxon>
        <taxon>Ephemerocybe</taxon>
    </lineage>
</organism>
<evidence type="ECO:0000313" key="3">
    <source>
        <dbReference type="Proteomes" id="UP000521943"/>
    </source>
</evidence>
<protein>
    <submittedName>
        <fullName evidence="2">Uncharacterized protein</fullName>
    </submittedName>
</protein>
<dbReference type="OrthoDB" id="8023605at2759"/>
<feature type="compositionally biased region" description="Gly residues" evidence="1">
    <location>
        <begin position="375"/>
        <end position="406"/>
    </location>
</feature>
<comment type="caution">
    <text evidence="2">The sequence shown here is derived from an EMBL/GenBank/DDBJ whole genome shotgun (WGS) entry which is preliminary data.</text>
</comment>
<name>A0A8H6M8Q2_9AGAR</name>